<keyword evidence="10" id="KW-1185">Reference proteome</keyword>
<evidence type="ECO:0000256" key="4">
    <source>
        <dbReference type="ARBA" id="ARBA00022741"/>
    </source>
</evidence>
<dbReference type="GO" id="GO:0009931">
    <property type="term" value="F:calcium-dependent protein serine/threonine kinase activity"/>
    <property type="evidence" value="ECO:0000318"/>
    <property type="project" value="GO_Central"/>
</dbReference>
<dbReference type="GO" id="GO:0005516">
    <property type="term" value="F:calmodulin binding"/>
    <property type="evidence" value="ECO:0000318"/>
    <property type="project" value="GO_Central"/>
</dbReference>
<dbReference type="GO" id="GO:0005737">
    <property type="term" value="C:cytoplasm"/>
    <property type="evidence" value="ECO:0000318"/>
    <property type="project" value="GO_Central"/>
</dbReference>
<dbReference type="PROSITE" id="PS50011">
    <property type="entry name" value="PROTEIN_KINASE_DOM"/>
    <property type="match status" value="1"/>
</dbReference>
<proteinExistence type="inferred from homology"/>
<dbReference type="InterPro" id="IPR000719">
    <property type="entry name" value="Prot_kinase_dom"/>
</dbReference>
<dbReference type="PROSITE" id="PS00108">
    <property type="entry name" value="PROTEIN_KINASE_ST"/>
    <property type="match status" value="1"/>
</dbReference>
<evidence type="ECO:0000313" key="10">
    <source>
        <dbReference type="Proteomes" id="UP000790787"/>
    </source>
</evidence>
<keyword evidence="5" id="KW-0418">Kinase</keyword>
<reference evidence="11" key="2">
    <citation type="submission" date="2025-08" db="UniProtKB">
        <authorList>
            <consortium name="RefSeq"/>
        </authorList>
    </citation>
    <scope>IDENTIFICATION</scope>
    <source>
        <tissue evidence="11">Leaf</tissue>
    </source>
</reference>
<dbReference type="STRING" id="4097.A0A1S4CQ45"/>
<feature type="binding site" evidence="7">
    <location>
        <position position="38"/>
    </location>
    <ligand>
        <name>ATP</name>
        <dbReference type="ChEBI" id="CHEBI:30616"/>
    </ligand>
</feature>
<dbReference type="GO" id="GO:0004683">
    <property type="term" value="F:calcium/calmodulin-dependent protein kinase activity"/>
    <property type="evidence" value="ECO:0000318"/>
    <property type="project" value="GO_Central"/>
</dbReference>
<dbReference type="PaxDb" id="4097-A0A1S4CQ45"/>
<keyword evidence="3" id="KW-0808">Transferase</keyword>
<dbReference type="Pfam" id="PF00069">
    <property type="entry name" value="Pkinase"/>
    <property type="match status" value="1"/>
</dbReference>
<dbReference type="Proteomes" id="UP000790787">
    <property type="component" value="Chromosome 11"/>
</dbReference>
<dbReference type="SMART" id="SM00220">
    <property type="entry name" value="S_TKc"/>
    <property type="match status" value="1"/>
</dbReference>
<evidence type="ECO:0000256" key="5">
    <source>
        <dbReference type="ARBA" id="ARBA00022777"/>
    </source>
</evidence>
<gene>
    <name evidence="11" type="primary">LOC107821182</name>
</gene>
<evidence type="ECO:0000256" key="6">
    <source>
        <dbReference type="ARBA" id="ARBA00022840"/>
    </source>
</evidence>
<evidence type="ECO:0000256" key="7">
    <source>
        <dbReference type="PROSITE-ProRule" id="PRU10141"/>
    </source>
</evidence>
<dbReference type="OrthoDB" id="40902at2759"/>
<name>A0A1S4CQ45_TOBAC</name>
<evidence type="ECO:0000313" key="11">
    <source>
        <dbReference type="RefSeq" id="XP_016503089.1"/>
    </source>
</evidence>
<dbReference type="OMA" id="DTYPWLV"/>
<protein>
    <submittedName>
        <fullName evidence="11">Phosphoenolpyruvate carboxylase kinase 2-like</fullName>
    </submittedName>
</protein>
<keyword evidence="4 7" id="KW-0547">Nucleotide-binding</keyword>
<dbReference type="PIRSF" id="PIRSF000654">
    <property type="entry name" value="Integrin-linked_kinase"/>
    <property type="match status" value="1"/>
</dbReference>
<dbReference type="CDD" id="cd05117">
    <property type="entry name" value="STKc_CAMK"/>
    <property type="match status" value="1"/>
</dbReference>
<dbReference type="InterPro" id="IPR017441">
    <property type="entry name" value="Protein_kinase_ATP_BS"/>
</dbReference>
<reference evidence="10" key="1">
    <citation type="journal article" date="2014" name="Nat. Commun.">
        <title>The tobacco genome sequence and its comparison with those of tomato and potato.</title>
        <authorList>
            <person name="Sierro N."/>
            <person name="Battey J.N."/>
            <person name="Ouadi S."/>
            <person name="Bakaher N."/>
            <person name="Bovet L."/>
            <person name="Willig A."/>
            <person name="Goepfert S."/>
            <person name="Peitsch M.C."/>
            <person name="Ivanov N.V."/>
        </authorList>
    </citation>
    <scope>NUCLEOTIDE SEQUENCE [LARGE SCALE GENOMIC DNA]</scope>
</reference>
<dbReference type="InterPro" id="IPR008271">
    <property type="entry name" value="Ser/Thr_kinase_AS"/>
</dbReference>
<dbReference type="GeneID" id="107821182"/>
<evidence type="ECO:0000256" key="2">
    <source>
        <dbReference type="ARBA" id="ARBA00022527"/>
    </source>
</evidence>
<evidence type="ECO:0000256" key="1">
    <source>
        <dbReference type="ARBA" id="ARBA00005354"/>
    </source>
</evidence>
<sequence>MFETLKTDFEISEEIGCGKFGTIYRCISKLTGQSFACKTIQKTLLLDSTDRECLNKEPKILQLLSGNSNILQIYKVYEDDNYLHIVTELCSSDDLYDRLSNGLFSEKDVAVILRQLVSAINYCHKMGVAHRDIKPDNILFDSQDNLKLADFGYAEWFLGNEKKTMRGLVGTPYYVAPEVLLGREYNEKVDIWSAGAMLYIMLSGVAPFCGDTTKEIFEAVLRGNLRFPTRIFGSVSTEVKDLLRKMICKDVSRRFSAEQVLRHPWIINGGETRSTADSRN</sequence>
<dbReference type="PROSITE" id="PS00107">
    <property type="entry name" value="PROTEIN_KINASE_ATP"/>
    <property type="match status" value="1"/>
</dbReference>
<dbReference type="InterPro" id="IPR050205">
    <property type="entry name" value="CDPK_Ser/Thr_kinases"/>
</dbReference>
<dbReference type="GO" id="GO:0005524">
    <property type="term" value="F:ATP binding"/>
    <property type="evidence" value="ECO:0007669"/>
    <property type="project" value="UniProtKB-UniRule"/>
</dbReference>
<dbReference type="SMR" id="A0A1S4CQ45"/>
<evidence type="ECO:0000256" key="8">
    <source>
        <dbReference type="RuleBase" id="RU000304"/>
    </source>
</evidence>
<dbReference type="RefSeq" id="XP_016503089.1">
    <property type="nucleotide sequence ID" value="XM_016647603.2"/>
</dbReference>
<comment type="similarity">
    <text evidence="1">Belongs to the protein kinase superfamily. CAMK Ser/Thr protein kinase family. CaMK subfamily.</text>
</comment>
<keyword evidence="6 7" id="KW-0067">ATP-binding</keyword>
<dbReference type="RefSeq" id="XP_016503089.1">
    <property type="nucleotide sequence ID" value="XM_016647603.1"/>
</dbReference>
<dbReference type="FunFam" id="3.30.200.20:FF:000042">
    <property type="entry name" value="Aurora kinase A"/>
    <property type="match status" value="1"/>
</dbReference>
<evidence type="ECO:0000259" key="9">
    <source>
        <dbReference type="PROSITE" id="PS50011"/>
    </source>
</evidence>
<dbReference type="GO" id="GO:0035556">
    <property type="term" value="P:intracellular signal transduction"/>
    <property type="evidence" value="ECO:0000318"/>
    <property type="project" value="GO_Central"/>
</dbReference>
<dbReference type="SUPFAM" id="SSF56112">
    <property type="entry name" value="Protein kinase-like (PK-like)"/>
    <property type="match status" value="1"/>
</dbReference>
<accession>A0A1S4CQ45</accession>
<dbReference type="PANTHER" id="PTHR24349">
    <property type="entry name" value="SERINE/THREONINE-PROTEIN KINASE"/>
    <property type="match status" value="1"/>
</dbReference>
<dbReference type="InterPro" id="IPR011009">
    <property type="entry name" value="Kinase-like_dom_sf"/>
</dbReference>
<keyword evidence="2 8" id="KW-0723">Serine/threonine-protein kinase</keyword>
<dbReference type="Gene3D" id="1.10.510.10">
    <property type="entry name" value="Transferase(Phosphotransferase) domain 1"/>
    <property type="match status" value="1"/>
</dbReference>
<organism evidence="10 11">
    <name type="scientific">Nicotiana tabacum</name>
    <name type="common">Common tobacco</name>
    <dbReference type="NCBI Taxonomy" id="4097"/>
    <lineage>
        <taxon>Eukaryota</taxon>
        <taxon>Viridiplantae</taxon>
        <taxon>Streptophyta</taxon>
        <taxon>Embryophyta</taxon>
        <taxon>Tracheophyta</taxon>
        <taxon>Spermatophyta</taxon>
        <taxon>Magnoliopsida</taxon>
        <taxon>eudicotyledons</taxon>
        <taxon>Gunneridae</taxon>
        <taxon>Pentapetalae</taxon>
        <taxon>asterids</taxon>
        <taxon>lamiids</taxon>
        <taxon>Solanales</taxon>
        <taxon>Solanaceae</taxon>
        <taxon>Nicotianoideae</taxon>
        <taxon>Nicotianeae</taxon>
        <taxon>Nicotiana</taxon>
    </lineage>
</organism>
<evidence type="ECO:0000256" key="3">
    <source>
        <dbReference type="ARBA" id="ARBA00022679"/>
    </source>
</evidence>
<dbReference type="GO" id="GO:0005634">
    <property type="term" value="C:nucleus"/>
    <property type="evidence" value="ECO:0000318"/>
    <property type="project" value="GO_Central"/>
</dbReference>
<dbReference type="FunFam" id="1.10.510.10:FF:000600">
    <property type="entry name" value="Phosphoenolpyruvate carboxylase kinase 2"/>
    <property type="match status" value="1"/>
</dbReference>
<dbReference type="KEGG" id="nta:107821182"/>
<feature type="domain" description="Protein kinase" evidence="9">
    <location>
        <begin position="9"/>
        <end position="266"/>
    </location>
</feature>
<dbReference type="AlphaFoldDB" id="A0A1S4CQ45"/>